<keyword evidence="4 6" id="KW-1133">Transmembrane helix</keyword>
<dbReference type="InParanoid" id="H2RZR3"/>
<dbReference type="AlphaFoldDB" id="H2RZR3"/>
<keyword evidence="3 6" id="KW-0812">Transmembrane</keyword>
<dbReference type="OMA" id="WVDKMES"/>
<feature type="transmembrane region" description="Helical" evidence="6">
    <location>
        <begin position="215"/>
        <end position="233"/>
    </location>
</feature>
<feature type="transmembrane region" description="Helical" evidence="6">
    <location>
        <begin position="430"/>
        <end position="449"/>
    </location>
</feature>
<evidence type="ECO:0000256" key="6">
    <source>
        <dbReference type="SAM" id="Phobius"/>
    </source>
</evidence>
<feature type="transmembrane region" description="Helical" evidence="6">
    <location>
        <begin position="133"/>
        <end position="156"/>
    </location>
</feature>
<reference evidence="7" key="2">
    <citation type="submission" date="2025-08" db="UniProtKB">
        <authorList>
            <consortium name="Ensembl"/>
        </authorList>
    </citation>
    <scope>IDENTIFICATION</scope>
</reference>
<dbReference type="HOGENOM" id="CLU_029574_5_0_1"/>
<evidence type="ECO:0000256" key="2">
    <source>
        <dbReference type="ARBA" id="ARBA00006665"/>
    </source>
</evidence>
<keyword evidence="8" id="KW-1185">Reference proteome</keyword>
<organism evidence="7 8">
    <name type="scientific">Takifugu rubripes</name>
    <name type="common">Japanese pufferfish</name>
    <name type="synonym">Fugu rubripes</name>
    <dbReference type="NCBI Taxonomy" id="31033"/>
    <lineage>
        <taxon>Eukaryota</taxon>
        <taxon>Metazoa</taxon>
        <taxon>Chordata</taxon>
        <taxon>Craniata</taxon>
        <taxon>Vertebrata</taxon>
        <taxon>Euteleostomi</taxon>
        <taxon>Actinopterygii</taxon>
        <taxon>Neopterygii</taxon>
        <taxon>Teleostei</taxon>
        <taxon>Neoteleostei</taxon>
        <taxon>Acanthomorphata</taxon>
        <taxon>Eupercaria</taxon>
        <taxon>Tetraodontiformes</taxon>
        <taxon>Tetradontoidea</taxon>
        <taxon>Tetraodontidae</taxon>
        <taxon>Takifugu</taxon>
    </lineage>
</organism>
<sequence>MCSCCLCIRNSTVTRIIYSVILLLGTVVACIMLSPGIDHQLKRIPGFCQDGAGSSILGLQVDLNCEMFTGYKAVYRVCFAMSMWFLTFSILMINVKNNREPRAAVHNGCWLFKFAALVGLSVAAFYIPDQPFTYLWFIVGSAGAFFFVLIQLVLLVDFAHSLNESWVEKMETGNASIWYIALLSTTVFNYILSFMAIVLLLFFYAMPDGCLMNKVFISVNMSLCVAASIISVLQKVQECQPRSGLLQSSIITLYTMFLTWSAMSNEPDRVCNPSLLSIYQQIAAPTLHPLQVENQTTVEIIDMEEPVLTSPYLQWWDAETIVGLAIFLVCILYSSIRTSSTSQVKKLTMASKDAVILPEGGRSTDLSVESSGPQEAEDKERDLVQYSYSFFHLMFFLASLYIMLTLTNWYSPDGDYTITSKWPAVWVKISSSWVCLLLYMWTLMAPMILTNRDFS</sequence>
<protein>
    <submittedName>
        <fullName evidence="7">Si:ch73-267c23.10</fullName>
    </submittedName>
</protein>
<dbReference type="GO" id="GO:0016020">
    <property type="term" value="C:membrane"/>
    <property type="evidence" value="ECO:0007669"/>
    <property type="project" value="UniProtKB-SubCell"/>
</dbReference>
<dbReference type="Pfam" id="PF03348">
    <property type="entry name" value="Serinc"/>
    <property type="match status" value="1"/>
</dbReference>
<feature type="transmembrane region" description="Helical" evidence="6">
    <location>
        <begin position="73"/>
        <end position="95"/>
    </location>
</feature>
<evidence type="ECO:0000256" key="4">
    <source>
        <dbReference type="ARBA" id="ARBA00022989"/>
    </source>
</evidence>
<accession>H2RZR3</accession>
<dbReference type="Ensembl" id="ENSTRUT00000005669.3">
    <property type="protein sequence ID" value="ENSTRUP00000005634.3"/>
    <property type="gene ID" value="ENSTRUG00000002436.3"/>
</dbReference>
<evidence type="ECO:0000256" key="1">
    <source>
        <dbReference type="ARBA" id="ARBA00004141"/>
    </source>
</evidence>
<evidence type="ECO:0000313" key="7">
    <source>
        <dbReference type="Ensembl" id="ENSTRUP00000005634.3"/>
    </source>
</evidence>
<feature type="transmembrane region" description="Helical" evidence="6">
    <location>
        <begin position="16"/>
        <end position="37"/>
    </location>
</feature>
<feature type="transmembrane region" description="Helical" evidence="6">
    <location>
        <begin position="245"/>
        <end position="263"/>
    </location>
</feature>
<feature type="transmembrane region" description="Helical" evidence="6">
    <location>
        <begin position="107"/>
        <end position="127"/>
    </location>
</feature>
<comment type="similarity">
    <text evidence="2">Belongs to the TDE1 family.</text>
</comment>
<keyword evidence="5 6" id="KW-0472">Membrane</keyword>
<reference evidence="7 8" key="1">
    <citation type="journal article" date="2011" name="Genome Biol. Evol.">
        <title>Integration of the genetic map and genome assembly of fugu facilitates insights into distinct features of genome evolution in teleosts and mammals.</title>
        <authorList>
            <person name="Kai W."/>
            <person name="Kikuchi K."/>
            <person name="Tohari S."/>
            <person name="Chew A.K."/>
            <person name="Tay A."/>
            <person name="Fujiwara A."/>
            <person name="Hosoya S."/>
            <person name="Suetake H."/>
            <person name="Naruse K."/>
            <person name="Brenner S."/>
            <person name="Suzuki Y."/>
            <person name="Venkatesh B."/>
        </authorList>
    </citation>
    <scope>NUCLEOTIDE SEQUENCE [LARGE SCALE GENOMIC DNA]</scope>
</reference>
<dbReference type="PANTHER" id="PTHR10383">
    <property type="entry name" value="SERINE INCORPORATOR"/>
    <property type="match status" value="1"/>
</dbReference>
<feature type="transmembrane region" description="Helical" evidence="6">
    <location>
        <begin position="177"/>
        <end position="203"/>
    </location>
</feature>
<dbReference type="STRING" id="31033.ENSTRUP00000005634"/>
<feature type="transmembrane region" description="Helical" evidence="6">
    <location>
        <begin position="315"/>
        <end position="336"/>
    </location>
</feature>
<dbReference type="GeneTree" id="ENSGT01030000234623"/>
<evidence type="ECO:0000313" key="8">
    <source>
        <dbReference type="Proteomes" id="UP000005226"/>
    </source>
</evidence>
<comment type="subcellular location">
    <subcellularLocation>
        <location evidence="1">Membrane</location>
        <topology evidence="1">Multi-pass membrane protein</topology>
    </subcellularLocation>
</comment>
<evidence type="ECO:0000256" key="5">
    <source>
        <dbReference type="ARBA" id="ARBA00023136"/>
    </source>
</evidence>
<dbReference type="Proteomes" id="UP000005226">
    <property type="component" value="Chromosome 19"/>
</dbReference>
<feature type="transmembrane region" description="Helical" evidence="6">
    <location>
        <begin position="390"/>
        <end position="410"/>
    </location>
</feature>
<dbReference type="InterPro" id="IPR005016">
    <property type="entry name" value="TDE1/TMS"/>
</dbReference>
<name>H2RZR3_TAKRU</name>
<gene>
    <name evidence="7" type="primary">si:ch73-267c23.10</name>
</gene>
<evidence type="ECO:0000256" key="3">
    <source>
        <dbReference type="ARBA" id="ARBA00022692"/>
    </source>
</evidence>
<proteinExistence type="inferred from homology"/>
<dbReference type="PANTHER" id="PTHR10383:SF51">
    <property type="entry name" value="SERINE INCORPORATOR 3"/>
    <property type="match status" value="1"/>
</dbReference>
<reference evidence="7" key="3">
    <citation type="submission" date="2025-09" db="UniProtKB">
        <authorList>
            <consortium name="Ensembl"/>
        </authorList>
    </citation>
    <scope>IDENTIFICATION</scope>
</reference>